<reference evidence="8 10" key="1">
    <citation type="submission" date="2019-09" db="EMBL/GenBank/DDBJ databases">
        <title>Butyricimonas paravirosa DSM 105722 (=214-4 = JCM 18677 = CCUG 65563).</title>
        <authorList>
            <person name="Le Roy T."/>
            <person name="Cani P.D."/>
        </authorList>
    </citation>
    <scope>NUCLEOTIDE SEQUENCE [LARGE SCALE GENOMIC DNA]</scope>
    <source>
        <strain evidence="8 10">DSM 105722</strain>
    </source>
</reference>
<dbReference type="EMBL" id="CP043839">
    <property type="protein sequence ID" value="WOF11540.1"/>
    <property type="molecule type" value="Genomic_DNA"/>
</dbReference>
<dbReference type="Gene3D" id="1.10.1740.10">
    <property type="match status" value="1"/>
</dbReference>
<proteinExistence type="inferred from homology"/>
<dbReference type="EMBL" id="JAATLI010000012">
    <property type="protein sequence ID" value="NJC19620.1"/>
    <property type="molecule type" value="Genomic_DNA"/>
</dbReference>
<evidence type="ECO:0000313" key="9">
    <source>
        <dbReference type="Proteomes" id="UP000576368"/>
    </source>
</evidence>
<feature type="domain" description="RNA polymerase sigma-70 region 2" evidence="5">
    <location>
        <begin position="16"/>
        <end position="81"/>
    </location>
</feature>
<dbReference type="InterPro" id="IPR014327">
    <property type="entry name" value="RNA_pol_sigma70_bacteroid"/>
</dbReference>
<dbReference type="SUPFAM" id="SSF88659">
    <property type="entry name" value="Sigma3 and sigma4 domains of RNA polymerase sigma factors"/>
    <property type="match status" value="1"/>
</dbReference>
<sequence>MDDIRNIYKEEEYKILFKEFYPSLVQFAFHYINNHEAAEDIVQEIFVYLWEKQIHFENELIIRTYLYRSVRNKCFTYLRNLKIQQHHEREITNNWQEQEEPIVLNNLIQEEVYRQLLASIDELPPQCKKICMLTLEGKKPSEIAGELGLAVDTVKKQKQIALKRLQDKLGILFLLYPMLYTHFTS</sequence>
<evidence type="ECO:0000259" key="5">
    <source>
        <dbReference type="Pfam" id="PF04542"/>
    </source>
</evidence>
<dbReference type="InterPro" id="IPR036388">
    <property type="entry name" value="WH-like_DNA-bd_sf"/>
</dbReference>
<feature type="domain" description="RNA polymerase sigma factor 70 region 4 type 2" evidence="6">
    <location>
        <begin position="114"/>
        <end position="165"/>
    </location>
</feature>
<evidence type="ECO:0000256" key="3">
    <source>
        <dbReference type="ARBA" id="ARBA00023082"/>
    </source>
</evidence>
<dbReference type="NCBIfam" id="TIGR02985">
    <property type="entry name" value="Sig70_bacteroi1"/>
    <property type="match status" value="1"/>
</dbReference>
<evidence type="ECO:0000313" key="7">
    <source>
        <dbReference type="EMBL" id="NJC19620.1"/>
    </source>
</evidence>
<evidence type="ECO:0000256" key="4">
    <source>
        <dbReference type="ARBA" id="ARBA00023163"/>
    </source>
</evidence>
<name>A0A7X6BK64_9BACT</name>
<dbReference type="Proteomes" id="UP001302374">
    <property type="component" value="Chromosome"/>
</dbReference>
<dbReference type="Proteomes" id="UP000576368">
    <property type="component" value="Unassembled WGS sequence"/>
</dbReference>
<keyword evidence="4" id="KW-0804">Transcription</keyword>
<dbReference type="InterPro" id="IPR014284">
    <property type="entry name" value="RNA_pol_sigma-70_dom"/>
</dbReference>
<dbReference type="GO" id="GO:0006352">
    <property type="term" value="P:DNA-templated transcription initiation"/>
    <property type="evidence" value="ECO:0007669"/>
    <property type="project" value="InterPro"/>
</dbReference>
<dbReference type="AlphaFoldDB" id="A0A7X6BK64"/>
<dbReference type="InterPro" id="IPR013249">
    <property type="entry name" value="RNA_pol_sigma70_r4_t2"/>
</dbReference>
<keyword evidence="3" id="KW-0731">Sigma factor</keyword>
<dbReference type="GO" id="GO:0003677">
    <property type="term" value="F:DNA binding"/>
    <property type="evidence" value="ECO:0007669"/>
    <property type="project" value="InterPro"/>
</dbReference>
<dbReference type="Pfam" id="PF04542">
    <property type="entry name" value="Sigma70_r2"/>
    <property type="match status" value="1"/>
</dbReference>
<reference evidence="7 9" key="2">
    <citation type="submission" date="2020-03" db="EMBL/GenBank/DDBJ databases">
        <title>Genomic Encyclopedia of Type Strains, Phase IV (KMG-IV): sequencing the most valuable type-strain genomes for metagenomic binning, comparative biology and taxonomic classification.</title>
        <authorList>
            <person name="Goeker M."/>
        </authorList>
    </citation>
    <scope>NUCLEOTIDE SEQUENCE [LARGE SCALE GENOMIC DNA]</scope>
    <source>
        <strain evidence="7 9">DSM 105722</strain>
    </source>
</reference>
<gene>
    <name evidence="8" type="ORF">F1644_04300</name>
    <name evidence="7" type="ORF">GGR15_003256</name>
</gene>
<dbReference type="GO" id="GO:0016987">
    <property type="term" value="F:sigma factor activity"/>
    <property type="evidence" value="ECO:0007669"/>
    <property type="project" value="UniProtKB-KW"/>
</dbReference>
<protein>
    <submittedName>
        <fullName evidence="7 8">RNA polymerase sigma-70 factor</fullName>
    </submittedName>
</protein>
<dbReference type="PANTHER" id="PTHR43133">
    <property type="entry name" value="RNA POLYMERASE ECF-TYPE SIGMA FACTO"/>
    <property type="match status" value="1"/>
</dbReference>
<evidence type="ECO:0000256" key="2">
    <source>
        <dbReference type="ARBA" id="ARBA00023015"/>
    </source>
</evidence>
<dbReference type="InterPro" id="IPR013324">
    <property type="entry name" value="RNA_pol_sigma_r3/r4-like"/>
</dbReference>
<keyword evidence="10" id="KW-1185">Reference proteome</keyword>
<dbReference type="Gene3D" id="1.10.10.10">
    <property type="entry name" value="Winged helix-like DNA-binding domain superfamily/Winged helix DNA-binding domain"/>
    <property type="match status" value="1"/>
</dbReference>
<evidence type="ECO:0000256" key="1">
    <source>
        <dbReference type="ARBA" id="ARBA00010641"/>
    </source>
</evidence>
<evidence type="ECO:0000259" key="6">
    <source>
        <dbReference type="Pfam" id="PF08281"/>
    </source>
</evidence>
<dbReference type="NCBIfam" id="TIGR02937">
    <property type="entry name" value="sigma70-ECF"/>
    <property type="match status" value="1"/>
</dbReference>
<dbReference type="SUPFAM" id="SSF88946">
    <property type="entry name" value="Sigma2 domain of RNA polymerase sigma factors"/>
    <property type="match status" value="1"/>
</dbReference>
<dbReference type="PANTHER" id="PTHR43133:SF46">
    <property type="entry name" value="RNA POLYMERASE SIGMA-70 FACTOR ECF SUBFAMILY"/>
    <property type="match status" value="1"/>
</dbReference>
<dbReference type="InterPro" id="IPR007627">
    <property type="entry name" value="RNA_pol_sigma70_r2"/>
</dbReference>
<keyword evidence="2" id="KW-0805">Transcription regulation</keyword>
<evidence type="ECO:0000313" key="8">
    <source>
        <dbReference type="EMBL" id="WOF11540.1"/>
    </source>
</evidence>
<evidence type="ECO:0000313" key="10">
    <source>
        <dbReference type="Proteomes" id="UP001302374"/>
    </source>
</evidence>
<dbReference type="GeneID" id="86890491"/>
<dbReference type="Pfam" id="PF08281">
    <property type="entry name" value="Sigma70_r4_2"/>
    <property type="match status" value="1"/>
</dbReference>
<dbReference type="InterPro" id="IPR013325">
    <property type="entry name" value="RNA_pol_sigma_r2"/>
</dbReference>
<accession>A0A7X6BK64</accession>
<comment type="similarity">
    <text evidence="1">Belongs to the sigma-70 factor family. ECF subfamily.</text>
</comment>
<organism evidence="7 9">
    <name type="scientific">Butyricimonas paravirosa</name>
    <dbReference type="NCBI Taxonomy" id="1472417"/>
    <lineage>
        <taxon>Bacteria</taxon>
        <taxon>Pseudomonadati</taxon>
        <taxon>Bacteroidota</taxon>
        <taxon>Bacteroidia</taxon>
        <taxon>Bacteroidales</taxon>
        <taxon>Odoribacteraceae</taxon>
        <taxon>Butyricimonas</taxon>
    </lineage>
</organism>
<dbReference type="InterPro" id="IPR039425">
    <property type="entry name" value="RNA_pol_sigma-70-like"/>
</dbReference>
<dbReference type="RefSeq" id="WP_118301999.1">
    <property type="nucleotide sequence ID" value="NZ_BMPA01000011.1"/>
</dbReference>